<dbReference type="PANTHER" id="PTHR46539">
    <property type="entry name" value="E3 UBIQUITIN-PROTEIN LIGASE ATL42"/>
    <property type="match status" value="1"/>
</dbReference>
<evidence type="ECO:0000256" key="2">
    <source>
        <dbReference type="ARBA" id="ARBA00022692"/>
    </source>
</evidence>
<dbReference type="PANTHER" id="PTHR46539:SF24">
    <property type="entry name" value="(WILD MALAYSIAN BANANA) HYPOTHETICAL PROTEIN"/>
    <property type="match status" value="1"/>
</dbReference>
<feature type="region of interest" description="Disordered" evidence="9">
    <location>
        <begin position="370"/>
        <end position="404"/>
    </location>
</feature>
<protein>
    <recommendedName>
        <fullName evidence="11">RING-type domain-containing protein</fullName>
    </recommendedName>
</protein>
<organism evidence="12 13">
    <name type="scientific">Zingiber officinale</name>
    <name type="common">Ginger</name>
    <name type="synonym">Amomum zingiber</name>
    <dbReference type="NCBI Taxonomy" id="94328"/>
    <lineage>
        <taxon>Eukaryota</taxon>
        <taxon>Viridiplantae</taxon>
        <taxon>Streptophyta</taxon>
        <taxon>Embryophyta</taxon>
        <taxon>Tracheophyta</taxon>
        <taxon>Spermatophyta</taxon>
        <taxon>Magnoliopsida</taxon>
        <taxon>Liliopsida</taxon>
        <taxon>Zingiberales</taxon>
        <taxon>Zingiberaceae</taxon>
        <taxon>Zingiber</taxon>
    </lineage>
</organism>
<dbReference type="FunFam" id="3.30.40.10:FF:000457">
    <property type="entry name" value="RING-H2 finger protein ATL3"/>
    <property type="match status" value="1"/>
</dbReference>
<dbReference type="EMBL" id="JACMSC010000014">
    <property type="protein sequence ID" value="KAG6490342.1"/>
    <property type="molecule type" value="Genomic_DNA"/>
</dbReference>
<keyword evidence="6 10" id="KW-1133">Transmembrane helix</keyword>
<evidence type="ECO:0000256" key="9">
    <source>
        <dbReference type="SAM" id="MobiDB-lite"/>
    </source>
</evidence>
<feature type="compositionally biased region" description="Pro residues" evidence="9">
    <location>
        <begin position="289"/>
        <end position="307"/>
    </location>
</feature>
<accession>A0A8J5FKU5</accession>
<dbReference type="AlphaFoldDB" id="A0A8J5FKU5"/>
<dbReference type="Proteomes" id="UP000734854">
    <property type="component" value="Unassembled WGS sequence"/>
</dbReference>
<evidence type="ECO:0000256" key="8">
    <source>
        <dbReference type="PROSITE-ProRule" id="PRU00175"/>
    </source>
</evidence>
<evidence type="ECO:0000256" key="5">
    <source>
        <dbReference type="ARBA" id="ARBA00022833"/>
    </source>
</evidence>
<dbReference type="GO" id="GO:0008270">
    <property type="term" value="F:zinc ion binding"/>
    <property type="evidence" value="ECO:0007669"/>
    <property type="project" value="UniProtKB-KW"/>
</dbReference>
<evidence type="ECO:0000256" key="4">
    <source>
        <dbReference type="ARBA" id="ARBA00022771"/>
    </source>
</evidence>
<keyword evidence="7 10" id="KW-0472">Membrane</keyword>
<keyword evidence="13" id="KW-1185">Reference proteome</keyword>
<dbReference type="PROSITE" id="PS50089">
    <property type="entry name" value="ZF_RING_2"/>
    <property type="match status" value="1"/>
</dbReference>
<dbReference type="GO" id="GO:0016020">
    <property type="term" value="C:membrane"/>
    <property type="evidence" value="ECO:0007669"/>
    <property type="project" value="UniProtKB-SubCell"/>
</dbReference>
<keyword evidence="3" id="KW-0479">Metal-binding</keyword>
<dbReference type="InterPro" id="IPR001841">
    <property type="entry name" value="Znf_RING"/>
</dbReference>
<feature type="region of interest" description="Disordered" evidence="9">
    <location>
        <begin position="278"/>
        <end position="307"/>
    </location>
</feature>
<evidence type="ECO:0000256" key="10">
    <source>
        <dbReference type="SAM" id="Phobius"/>
    </source>
</evidence>
<feature type="transmembrane region" description="Helical" evidence="10">
    <location>
        <begin position="159"/>
        <end position="181"/>
    </location>
</feature>
<dbReference type="SMART" id="SM00184">
    <property type="entry name" value="RING"/>
    <property type="match status" value="1"/>
</dbReference>
<gene>
    <name evidence="12" type="ORF">ZIOFF_051632</name>
</gene>
<keyword evidence="5" id="KW-0862">Zinc</keyword>
<evidence type="ECO:0000256" key="1">
    <source>
        <dbReference type="ARBA" id="ARBA00004370"/>
    </source>
</evidence>
<comment type="subcellular location">
    <subcellularLocation>
        <location evidence="1">Membrane</location>
    </subcellularLocation>
</comment>
<feature type="domain" description="RING-type" evidence="11">
    <location>
        <begin position="231"/>
        <end position="273"/>
    </location>
</feature>
<proteinExistence type="predicted"/>
<evidence type="ECO:0000256" key="3">
    <source>
        <dbReference type="ARBA" id="ARBA00022723"/>
    </source>
</evidence>
<comment type="caution">
    <text evidence="12">The sequence shown here is derived from an EMBL/GenBank/DDBJ whole genome shotgun (WGS) entry which is preliminary data.</text>
</comment>
<evidence type="ECO:0000259" key="11">
    <source>
        <dbReference type="PROSITE" id="PS50089"/>
    </source>
</evidence>
<reference evidence="12 13" key="1">
    <citation type="submission" date="2020-08" db="EMBL/GenBank/DDBJ databases">
        <title>Plant Genome Project.</title>
        <authorList>
            <person name="Zhang R.-G."/>
        </authorList>
    </citation>
    <scope>NUCLEOTIDE SEQUENCE [LARGE SCALE GENOMIC DNA]</scope>
    <source>
        <tissue evidence="12">Rhizome</tissue>
    </source>
</reference>
<dbReference type="SUPFAM" id="SSF57850">
    <property type="entry name" value="RING/U-box"/>
    <property type="match status" value="1"/>
</dbReference>
<evidence type="ECO:0000313" key="13">
    <source>
        <dbReference type="Proteomes" id="UP000734854"/>
    </source>
</evidence>
<keyword evidence="4 8" id="KW-0863">Zinc-finger</keyword>
<name>A0A8J5FKU5_ZINOF</name>
<sequence length="404" mass="44132">MRSRRRSKQSLREETGSKGMNGSVLGFLELKRQLVYALLWKVLGTLQVQRKGEPAMCTVTYLRSYDLRLIELLFGLGPQQDFVVVDAESLDKEQRVMAKHFLASHVSIFDPFHVPMPSIKHGFHRFTASIGFLCKSSFVPAMDGADDGSVEAVRISTEVMVAAVAFLFMVVVFAFFLYLYARHRLRSNGVRFVFSASTDVGRRGLDAAALAALPTTVYRSADFKEAGGLECAVCLTELSEGETARVLPACGHGFHLECIDMWFHSHATCPLCRRPVAGEPSSPITEPQNPLPPPLPLPEASPREPPAFPTNVLFWGGQGQEGALAIEIPRRAVDGFGPQVSPSPTTSASEELRSPVSARFRSLRRLWSLGRRTGAGPSTTDVVDVEQGVAEGRAPPPKTPTAKP</sequence>
<evidence type="ECO:0000313" key="12">
    <source>
        <dbReference type="EMBL" id="KAG6490342.1"/>
    </source>
</evidence>
<evidence type="ECO:0000256" key="7">
    <source>
        <dbReference type="ARBA" id="ARBA00023136"/>
    </source>
</evidence>
<dbReference type="Pfam" id="PF13639">
    <property type="entry name" value="zf-RING_2"/>
    <property type="match status" value="1"/>
</dbReference>
<dbReference type="CDD" id="cd16461">
    <property type="entry name" value="RING-H2_EL5-like"/>
    <property type="match status" value="1"/>
</dbReference>
<dbReference type="Gene3D" id="3.30.40.10">
    <property type="entry name" value="Zinc/RING finger domain, C3HC4 (zinc finger)"/>
    <property type="match status" value="1"/>
</dbReference>
<evidence type="ECO:0000256" key="6">
    <source>
        <dbReference type="ARBA" id="ARBA00022989"/>
    </source>
</evidence>
<dbReference type="InterPro" id="IPR013083">
    <property type="entry name" value="Znf_RING/FYVE/PHD"/>
</dbReference>
<feature type="compositionally biased region" description="Pro residues" evidence="9">
    <location>
        <begin position="394"/>
        <end position="404"/>
    </location>
</feature>
<keyword evidence="2 10" id="KW-0812">Transmembrane</keyword>